<organism evidence="3 4">
    <name type="scientific">Arthrobacter ginkgonis</name>
    <dbReference type="NCBI Taxonomy" id="1630594"/>
    <lineage>
        <taxon>Bacteria</taxon>
        <taxon>Bacillati</taxon>
        <taxon>Actinomycetota</taxon>
        <taxon>Actinomycetes</taxon>
        <taxon>Micrococcales</taxon>
        <taxon>Micrococcaceae</taxon>
        <taxon>Arthrobacter</taxon>
    </lineage>
</organism>
<proteinExistence type="predicted"/>
<dbReference type="PANTHER" id="PTHR12993:SF29">
    <property type="entry name" value="BLR3841 PROTEIN"/>
    <property type="match status" value="1"/>
</dbReference>
<dbReference type="InterPro" id="IPR003737">
    <property type="entry name" value="GlcNAc_PI_deacetylase-related"/>
</dbReference>
<evidence type="ECO:0000259" key="2">
    <source>
        <dbReference type="Pfam" id="PF13649"/>
    </source>
</evidence>
<dbReference type="InterPro" id="IPR029063">
    <property type="entry name" value="SAM-dependent_MTases_sf"/>
</dbReference>
<sequence length="478" mass="51976">MVTFRHDDGGTPEKSWLDGGVTSLPVLPGEALPGCGDGLLVVAAHPDDESLGAAGLIRHALRAGARVRVLLCTAGEASHPDSPTRTPGALAELRTLEFDQAMRALDPDAVRGDGADPEGRRSPGAGSLVWRLLGLPDGALQDHGPRLNREIAAEVAALRAADPARLLIASTYRHDGHGDHEALGAAAARAATEQGLDLLEFPIWYWHWASPEDGRWRGWHLLPLDDDGRAAKRRAMDSHHSQVHALSGQPGDEVLLLPGMLEHFDRPSETYRWTPAGYRGAGTATSDFDSLYHRDPDPWGYLSSWYEQRKRAVTLASLPRPRYGHAVEAGCSIGVLTARLAERCDQLDALDASGRAIDLARQRLEHLGHVRLRHAVLPGAWSFPEGSLELVVVSEIGYFLAAGELDDLLRRAWSALRPGGHLLLCHWLGPIVGWPLDGEEVHRATRTVAGEPVVVHREEKFLLEVFERPGPEQRGPAA</sequence>
<dbReference type="EMBL" id="BAABEO010000025">
    <property type="protein sequence ID" value="GAA3697422.1"/>
    <property type="molecule type" value="Genomic_DNA"/>
</dbReference>
<dbReference type="RefSeq" id="WP_345153308.1">
    <property type="nucleotide sequence ID" value="NZ_BAABEO010000025.1"/>
</dbReference>
<keyword evidence="4" id="KW-1185">Reference proteome</keyword>
<comment type="caution">
    <text evidence="3">The sequence shown here is derived from an EMBL/GenBank/DDBJ whole genome shotgun (WGS) entry which is preliminary data.</text>
</comment>
<dbReference type="PANTHER" id="PTHR12993">
    <property type="entry name" value="N-ACETYLGLUCOSAMINYL-PHOSPHATIDYLINOSITOL DE-N-ACETYLASE-RELATED"/>
    <property type="match status" value="1"/>
</dbReference>
<dbReference type="SUPFAM" id="SSF53335">
    <property type="entry name" value="S-adenosyl-L-methionine-dependent methyltransferases"/>
    <property type="match status" value="1"/>
</dbReference>
<reference evidence="4" key="1">
    <citation type="journal article" date="2019" name="Int. J. Syst. Evol. Microbiol.">
        <title>The Global Catalogue of Microorganisms (GCM) 10K type strain sequencing project: providing services to taxonomists for standard genome sequencing and annotation.</title>
        <authorList>
            <consortium name="The Broad Institute Genomics Platform"/>
            <consortium name="The Broad Institute Genome Sequencing Center for Infectious Disease"/>
            <person name="Wu L."/>
            <person name="Ma J."/>
        </authorList>
    </citation>
    <scope>NUCLEOTIDE SEQUENCE [LARGE SCALE GENOMIC DNA]</scope>
    <source>
        <strain evidence="4">JCM 30742</strain>
    </source>
</reference>
<gene>
    <name evidence="3" type="ORF">GCM10023081_37970</name>
</gene>
<dbReference type="InterPro" id="IPR041698">
    <property type="entry name" value="Methyltransf_25"/>
</dbReference>
<dbReference type="InterPro" id="IPR024078">
    <property type="entry name" value="LmbE-like_dom_sf"/>
</dbReference>
<dbReference type="Pfam" id="PF13649">
    <property type="entry name" value="Methyltransf_25"/>
    <property type="match status" value="1"/>
</dbReference>
<dbReference type="Pfam" id="PF02585">
    <property type="entry name" value="PIG-L"/>
    <property type="match status" value="1"/>
</dbReference>
<accession>A0ABP7CWJ9</accession>
<evidence type="ECO:0000313" key="3">
    <source>
        <dbReference type="EMBL" id="GAA3697422.1"/>
    </source>
</evidence>
<dbReference type="Gene3D" id="3.40.50.10320">
    <property type="entry name" value="LmbE-like"/>
    <property type="match status" value="1"/>
</dbReference>
<dbReference type="Proteomes" id="UP001500752">
    <property type="component" value="Unassembled WGS sequence"/>
</dbReference>
<keyword evidence="1" id="KW-0862">Zinc</keyword>
<evidence type="ECO:0000313" key="4">
    <source>
        <dbReference type="Proteomes" id="UP001500752"/>
    </source>
</evidence>
<name>A0ABP7CWJ9_9MICC</name>
<feature type="domain" description="Methyltransferase" evidence="2">
    <location>
        <begin position="327"/>
        <end position="420"/>
    </location>
</feature>
<protein>
    <recommendedName>
        <fullName evidence="2">Methyltransferase domain-containing protein</fullName>
    </recommendedName>
</protein>
<evidence type="ECO:0000256" key="1">
    <source>
        <dbReference type="ARBA" id="ARBA00022833"/>
    </source>
</evidence>
<dbReference type="SUPFAM" id="SSF102588">
    <property type="entry name" value="LmbE-like"/>
    <property type="match status" value="1"/>
</dbReference>
<dbReference type="Gene3D" id="3.40.50.150">
    <property type="entry name" value="Vaccinia Virus protein VP39"/>
    <property type="match status" value="1"/>
</dbReference>
<dbReference type="CDD" id="cd02440">
    <property type="entry name" value="AdoMet_MTases"/>
    <property type="match status" value="1"/>
</dbReference>